<name>J9G070_9ZZZZ</name>
<comment type="caution">
    <text evidence="1">The sequence shown here is derived from an EMBL/GenBank/DDBJ whole genome shotgun (WGS) entry which is preliminary data.</text>
</comment>
<dbReference type="EMBL" id="AMCI01003302">
    <property type="protein sequence ID" value="EJX00617.1"/>
    <property type="molecule type" value="Genomic_DNA"/>
</dbReference>
<accession>J9G070</accession>
<dbReference type="AlphaFoldDB" id="J9G070"/>
<feature type="non-terminal residue" evidence="1">
    <location>
        <position position="1"/>
    </location>
</feature>
<organism evidence="1">
    <name type="scientific">gut metagenome</name>
    <dbReference type="NCBI Taxonomy" id="749906"/>
    <lineage>
        <taxon>unclassified sequences</taxon>
        <taxon>metagenomes</taxon>
        <taxon>organismal metagenomes</taxon>
    </lineage>
</organism>
<protein>
    <submittedName>
        <fullName evidence="1">Uncharacterized protein</fullName>
    </submittedName>
</protein>
<evidence type="ECO:0000313" key="1">
    <source>
        <dbReference type="EMBL" id="EJX00617.1"/>
    </source>
</evidence>
<gene>
    <name evidence="1" type="ORF">EVA_11276</name>
</gene>
<proteinExistence type="predicted"/>
<sequence>LVPIIVSDTDRKDRLWQRFNLHKSAYPMVRTQMPELGSQLACNVWVVC</sequence>
<reference evidence="1" key="1">
    <citation type="journal article" date="2012" name="PLoS ONE">
        <title>Gene sets for utilization of primary and secondary nutrition supplies in the distal gut of endangered iberian lynx.</title>
        <authorList>
            <person name="Alcaide M."/>
            <person name="Messina E."/>
            <person name="Richter M."/>
            <person name="Bargiela R."/>
            <person name="Peplies J."/>
            <person name="Huws S.A."/>
            <person name="Newbold C.J."/>
            <person name="Golyshin P.N."/>
            <person name="Simon M.A."/>
            <person name="Lopez G."/>
            <person name="Yakimov M.M."/>
            <person name="Ferrer M."/>
        </authorList>
    </citation>
    <scope>NUCLEOTIDE SEQUENCE</scope>
</reference>